<protein>
    <recommendedName>
        <fullName evidence="2">ATP-grasp domain-containing protein</fullName>
    </recommendedName>
</protein>
<organism evidence="1">
    <name type="scientific">Terrestrivirus sp</name>
    <dbReference type="NCBI Taxonomy" id="2487775"/>
    <lineage>
        <taxon>Viruses</taxon>
        <taxon>Varidnaviria</taxon>
        <taxon>Bamfordvirae</taxon>
        <taxon>Nucleocytoviricota</taxon>
        <taxon>Megaviricetes</taxon>
        <taxon>Imitervirales</taxon>
        <taxon>Mimiviridae</taxon>
        <taxon>Klosneuvirinae</taxon>
    </lineage>
</organism>
<dbReference type="SUPFAM" id="SSF56059">
    <property type="entry name" value="Glutathione synthetase ATP-binding domain-like"/>
    <property type="match status" value="1"/>
</dbReference>
<reference evidence="1" key="1">
    <citation type="submission" date="2018-10" db="EMBL/GenBank/DDBJ databases">
        <title>Hidden diversity of soil giant viruses.</title>
        <authorList>
            <person name="Schulz F."/>
            <person name="Alteio L."/>
            <person name="Goudeau D."/>
            <person name="Ryan E.M."/>
            <person name="Malmstrom R.R."/>
            <person name="Blanchard J."/>
            <person name="Woyke T."/>
        </authorList>
    </citation>
    <scope>NUCLEOTIDE SEQUENCE</scope>
    <source>
        <strain evidence="1">TEV1</strain>
    </source>
</reference>
<sequence>MSQTKSTSVLVPVLIPHDPYYFDKTMALSGGNFTGISNELSNIDEVINVCKKEQIKIIFSYSCDHAKFLIEHHDVLKKNNIKYSIPSKEIFESFNHKGKFYKFMIENGFSDYVPKVYDEIVFPCILKCNIAAAGNMTHVINQQSDIPENINFDDYSMTEIIEAEREYATHIFATDGEIKMELTYQYNYDKPVYVKGRYNKPLLSLEINIDTNILNIFKQIIKKSGYNGEMCIDYKIINGIPKIFEINPRFGSSLMLSCHYGLFIDKYIETCL</sequence>
<evidence type="ECO:0000313" key="1">
    <source>
        <dbReference type="EMBL" id="AYV75369.1"/>
    </source>
</evidence>
<gene>
    <name evidence="1" type="ORF">Terrestrivirus1_243</name>
</gene>
<dbReference type="EMBL" id="MK071979">
    <property type="protein sequence ID" value="AYV75369.1"/>
    <property type="molecule type" value="Genomic_DNA"/>
</dbReference>
<evidence type="ECO:0008006" key="2">
    <source>
        <dbReference type="Google" id="ProtNLM"/>
    </source>
</evidence>
<proteinExistence type="predicted"/>
<dbReference type="Gene3D" id="3.30.470.20">
    <property type="entry name" value="ATP-grasp fold, B domain"/>
    <property type="match status" value="1"/>
</dbReference>
<name>A0A3G4ZPK2_9VIRU</name>
<accession>A0A3G4ZPK2</accession>